<keyword evidence="1" id="KW-0418">Kinase</keyword>
<accession>A0A1W1ZDE3</accession>
<gene>
    <name evidence="1" type="ORF">SAMN05660703_1391</name>
</gene>
<reference evidence="1 2" key="1">
    <citation type="submission" date="2017-04" db="EMBL/GenBank/DDBJ databases">
        <authorList>
            <person name="Afonso C.L."/>
            <person name="Miller P.J."/>
            <person name="Scott M.A."/>
            <person name="Spackman E."/>
            <person name="Goraichik I."/>
            <person name="Dimitrov K.M."/>
            <person name="Suarez D.L."/>
            <person name="Swayne D.E."/>
        </authorList>
    </citation>
    <scope>NUCLEOTIDE SEQUENCE [LARGE SCALE GENOMIC DNA]</scope>
    <source>
        <strain evidence="1 2">DSM 21164</strain>
    </source>
</reference>
<keyword evidence="2" id="KW-1185">Reference proteome</keyword>
<evidence type="ECO:0000313" key="2">
    <source>
        <dbReference type="Proteomes" id="UP000192360"/>
    </source>
</evidence>
<dbReference type="AlphaFoldDB" id="A0A1W1ZDE3"/>
<dbReference type="EMBL" id="FWXO01000001">
    <property type="protein sequence ID" value="SMC46397.1"/>
    <property type="molecule type" value="Genomic_DNA"/>
</dbReference>
<sequence>MGLENAFQIYDPEKGVAYSMENASKLVEDVLFQFFSKKHSL</sequence>
<protein>
    <submittedName>
        <fullName evidence="1">Glycerate kinase</fullName>
    </submittedName>
</protein>
<proteinExistence type="predicted"/>
<dbReference type="Proteomes" id="UP000192360">
    <property type="component" value="Unassembled WGS sequence"/>
</dbReference>
<organism evidence="1 2">
    <name type="scientific">Cellulophaga tyrosinoxydans</name>
    <dbReference type="NCBI Taxonomy" id="504486"/>
    <lineage>
        <taxon>Bacteria</taxon>
        <taxon>Pseudomonadati</taxon>
        <taxon>Bacteroidota</taxon>
        <taxon>Flavobacteriia</taxon>
        <taxon>Flavobacteriales</taxon>
        <taxon>Flavobacteriaceae</taxon>
        <taxon>Cellulophaga</taxon>
    </lineage>
</organism>
<evidence type="ECO:0000313" key="1">
    <source>
        <dbReference type="EMBL" id="SMC46397.1"/>
    </source>
</evidence>
<dbReference type="GO" id="GO:0016301">
    <property type="term" value="F:kinase activity"/>
    <property type="evidence" value="ECO:0007669"/>
    <property type="project" value="UniProtKB-KW"/>
</dbReference>
<name>A0A1W1ZDE3_9FLAO</name>
<keyword evidence="1" id="KW-0808">Transferase</keyword>